<evidence type="ECO:0000313" key="2">
    <source>
        <dbReference type="Proteomes" id="UP000775547"/>
    </source>
</evidence>
<protein>
    <submittedName>
        <fullName evidence="1">Uncharacterized protein</fullName>
    </submittedName>
</protein>
<sequence>MGPVAVGDSITTNYAEYDTVAFRAEGVTSPAGSYVIKKLGVPANNEVVSVGGGYLNIAYASATAPSCRLSDHIYIVGIKRDTCGTSSSTTHGLFTHAHSPPSFLSQLVTCSAAAPNQRFQFWTV</sequence>
<dbReference type="OrthoDB" id="2920504at2759"/>
<proteinExistence type="predicted"/>
<reference evidence="1" key="1">
    <citation type="submission" date="2020-07" db="EMBL/GenBank/DDBJ databases">
        <authorList>
            <person name="Nieuwenhuis M."/>
            <person name="Van De Peppel L.J.J."/>
        </authorList>
    </citation>
    <scope>NUCLEOTIDE SEQUENCE</scope>
    <source>
        <strain evidence="1">AP01</strain>
        <tissue evidence="1">Mycelium</tissue>
    </source>
</reference>
<gene>
    <name evidence="1" type="ORF">DXG03_002520</name>
</gene>
<name>A0A9P7K8N2_9AGAR</name>
<accession>A0A9P7K8N2</accession>
<dbReference type="EMBL" id="JABCKV010000173">
    <property type="protein sequence ID" value="KAG5642596.1"/>
    <property type="molecule type" value="Genomic_DNA"/>
</dbReference>
<keyword evidence="2" id="KW-1185">Reference proteome</keyword>
<reference evidence="1" key="2">
    <citation type="submission" date="2021-10" db="EMBL/GenBank/DDBJ databases">
        <title>Phylogenomics reveals ancestral predisposition of the termite-cultivated fungus Termitomyces towards a domesticated lifestyle.</title>
        <authorList>
            <person name="Auxier B."/>
            <person name="Grum-Grzhimaylo A."/>
            <person name="Cardenas M.E."/>
            <person name="Lodge J.D."/>
            <person name="Laessoe T."/>
            <person name="Pedersen O."/>
            <person name="Smith M.E."/>
            <person name="Kuyper T.W."/>
            <person name="Franco-Molano E.A."/>
            <person name="Baroni T.J."/>
            <person name="Aanen D.K."/>
        </authorList>
    </citation>
    <scope>NUCLEOTIDE SEQUENCE</scope>
    <source>
        <strain evidence="1">AP01</strain>
        <tissue evidence="1">Mycelium</tissue>
    </source>
</reference>
<organism evidence="1 2">
    <name type="scientific">Asterophora parasitica</name>
    <dbReference type="NCBI Taxonomy" id="117018"/>
    <lineage>
        <taxon>Eukaryota</taxon>
        <taxon>Fungi</taxon>
        <taxon>Dikarya</taxon>
        <taxon>Basidiomycota</taxon>
        <taxon>Agaricomycotina</taxon>
        <taxon>Agaricomycetes</taxon>
        <taxon>Agaricomycetidae</taxon>
        <taxon>Agaricales</taxon>
        <taxon>Tricholomatineae</taxon>
        <taxon>Lyophyllaceae</taxon>
        <taxon>Asterophora</taxon>
    </lineage>
</organism>
<dbReference type="Proteomes" id="UP000775547">
    <property type="component" value="Unassembled WGS sequence"/>
</dbReference>
<evidence type="ECO:0000313" key="1">
    <source>
        <dbReference type="EMBL" id="KAG5642596.1"/>
    </source>
</evidence>
<dbReference type="AlphaFoldDB" id="A0A9P7K8N2"/>
<comment type="caution">
    <text evidence="1">The sequence shown here is derived from an EMBL/GenBank/DDBJ whole genome shotgun (WGS) entry which is preliminary data.</text>
</comment>